<dbReference type="AlphaFoldDB" id="A5PG34"/>
<evidence type="ECO:0000256" key="5">
    <source>
        <dbReference type="SAM" id="MobiDB-lite"/>
    </source>
</evidence>
<evidence type="ECO:0000256" key="2">
    <source>
        <dbReference type="ARBA" id="ARBA00023054"/>
    </source>
</evidence>
<dbReference type="InterPro" id="IPR018039">
    <property type="entry name" value="IF_conserved"/>
</dbReference>
<dbReference type="GO" id="GO:0005200">
    <property type="term" value="F:structural constituent of cytoskeleton"/>
    <property type="evidence" value="ECO:0007669"/>
    <property type="project" value="TreeGrafter"/>
</dbReference>
<feature type="region of interest" description="Disordered" evidence="5">
    <location>
        <begin position="383"/>
        <end position="453"/>
    </location>
</feature>
<dbReference type="GO" id="GO:0045109">
    <property type="term" value="P:intermediate filament organization"/>
    <property type="evidence" value="ECO:0007669"/>
    <property type="project" value="TreeGrafter"/>
</dbReference>
<dbReference type="PANTHER" id="PTHR45652:SF21">
    <property type="entry name" value="ZINC FINGER CCCH DOMAIN-CONTAINING PROTEIN 13-LIKE ISOFORM X1"/>
    <property type="match status" value="1"/>
</dbReference>
<reference evidence="7" key="1">
    <citation type="journal article" date="2007" name="Gene">
        <title>Rapidly evolving lamins in a chordate, Oikopleura dioica, with unusual nuclear architecture.</title>
        <authorList>
            <person name="Clarke T."/>
            <person name="Bouquet J.M."/>
            <person name="Fu X."/>
            <person name="Kallesoe T."/>
            <person name="Schmid M."/>
            <person name="Thompson E.M."/>
        </authorList>
    </citation>
    <scope>NUCLEOTIDE SEQUENCE</scope>
</reference>
<feature type="compositionally biased region" description="Acidic residues" evidence="5">
    <location>
        <begin position="432"/>
        <end position="453"/>
    </location>
</feature>
<protein>
    <submittedName>
        <fullName evidence="7">Intermediate filament Da protein</fullName>
    </submittedName>
</protein>
<feature type="coiled-coil region" evidence="4">
    <location>
        <begin position="81"/>
        <end position="223"/>
    </location>
</feature>
<dbReference type="Gene3D" id="1.20.5.170">
    <property type="match status" value="1"/>
</dbReference>
<keyword evidence="1 3" id="KW-0403">Intermediate filament</keyword>
<dbReference type="InterPro" id="IPR039008">
    <property type="entry name" value="IF_rod_dom"/>
</dbReference>
<dbReference type="PROSITE" id="PS00226">
    <property type="entry name" value="IF_ROD_1"/>
    <property type="match status" value="1"/>
</dbReference>
<evidence type="ECO:0000256" key="3">
    <source>
        <dbReference type="RuleBase" id="RU000685"/>
    </source>
</evidence>
<evidence type="ECO:0000256" key="1">
    <source>
        <dbReference type="ARBA" id="ARBA00022754"/>
    </source>
</evidence>
<dbReference type="EMBL" id="AM411381">
    <property type="protein sequence ID" value="CAL69622.1"/>
    <property type="molecule type" value="Genomic_DNA"/>
</dbReference>
<gene>
    <name evidence="7" type="primary">if-Da</name>
</gene>
<dbReference type="GO" id="GO:0005737">
    <property type="term" value="C:cytoplasm"/>
    <property type="evidence" value="ECO:0007669"/>
    <property type="project" value="TreeGrafter"/>
</dbReference>
<dbReference type="PROSITE" id="PS51842">
    <property type="entry name" value="IF_ROD_2"/>
    <property type="match status" value="1"/>
</dbReference>
<comment type="similarity">
    <text evidence="3">Belongs to the intermediate filament family.</text>
</comment>
<evidence type="ECO:0000256" key="4">
    <source>
        <dbReference type="SAM" id="Coils"/>
    </source>
</evidence>
<sequence>MPVINNNNRDKRASSYRRAFGGQTSFSQSGKAAKANYYDRARSMTDLSGIGATGSDIATMSHDDIQLMYAAGRQINEKETMGNLNNRFANYIEKVRYLEEQNKILELKIKQASKRQSEIEKNEQKGDEIQSYRINIDDITMIKVRLQVERDNLKGDAVELTRKLEDENALRNDLDDELQRLRKDVDDATMVRVDLERKIETLREELEYNRKVHSEEIEDLKEQIASQGINVEVDGITPDMNEILRDIRQEYETIAIKNRDEAEEWYKKKCEDLEEKSRNTQVELEKVNMEINEYRKQVTQLEMELESLRGTNDYLERNLADVEKRSEVEVNTYQQRVNRLQAELDRSTNDMKKHLAEYKNLMNVKQSLEKEIDTYRNLLEGEEGRLSTLGSGTDENDSDSSESQKVEVKKHRVVIKTKDAPKEKKDAKEETSSSEEETSSEDDDSSSDDDSSE</sequence>
<name>A5PG34_OIKDI</name>
<dbReference type="Pfam" id="PF00038">
    <property type="entry name" value="Filament"/>
    <property type="match status" value="1"/>
</dbReference>
<feature type="compositionally biased region" description="Basic and acidic residues" evidence="5">
    <location>
        <begin position="416"/>
        <end position="431"/>
    </location>
</feature>
<dbReference type="GO" id="GO:0005882">
    <property type="term" value="C:intermediate filament"/>
    <property type="evidence" value="ECO:0007669"/>
    <property type="project" value="UniProtKB-KW"/>
</dbReference>
<organism evidence="7">
    <name type="scientific">Oikopleura dioica</name>
    <name type="common">Tunicate</name>
    <dbReference type="NCBI Taxonomy" id="34765"/>
    <lineage>
        <taxon>Eukaryota</taxon>
        <taxon>Metazoa</taxon>
        <taxon>Chordata</taxon>
        <taxon>Tunicata</taxon>
        <taxon>Appendicularia</taxon>
        <taxon>Copelata</taxon>
        <taxon>Oikopleuridae</taxon>
        <taxon>Oikopleura</taxon>
    </lineage>
</organism>
<dbReference type="SUPFAM" id="SSF64593">
    <property type="entry name" value="Intermediate filament protein, coiled coil region"/>
    <property type="match status" value="2"/>
</dbReference>
<evidence type="ECO:0000259" key="6">
    <source>
        <dbReference type="PROSITE" id="PS51842"/>
    </source>
</evidence>
<feature type="domain" description="IF rod" evidence="6">
    <location>
        <begin position="77"/>
        <end position="386"/>
    </location>
</feature>
<keyword evidence="2 4" id="KW-0175">Coiled coil</keyword>
<evidence type="ECO:0000313" key="7">
    <source>
        <dbReference type="EMBL" id="CAL69622.1"/>
    </source>
</evidence>
<dbReference type="Gene3D" id="1.20.5.1160">
    <property type="entry name" value="Vasodilator-stimulated phosphoprotein"/>
    <property type="match status" value="1"/>
</dbReference>
<dbReference type="PANTHER" id="PTHR45652">
    <property type="entry name" value="GLIAL FIBRILLARY ACIDIC PROTEIN"/>
    <property type="match status" value="1"/>
</dbReference>
<proteinExistence type="inferred from homology"/>
<dbReference type="InterPro" id="IPR050405">
    <property type="entry name" value="Intermediate_filament"/>
</dbReference>
<accession>A5PG34</accession>
<dbReference type="SMART" id="SM01391">
    <property type="entry name" value="Filament"/>
    <property type="match status" value="1"/>
</dbReference>
<dbReference type="Gene3D" id="1.20.5.500">
    <property type="entry name" value="Single helix bin"/>
    <property type="match status" value="1"/>
</dbReference>